<keyword evidence="2" id="KW-1185">Reference proteome</keyword>
<comment type="caution">
    <text evidence="1">The sequence shown here is derived from an EMBL/GenBank/DDBJ whole genome shotgun (WGS) entry which is preliminary data.</text>
</comment>
<dbReference type="AlphaFoldDB" id="A0A9N8ZZM0"/>
<organism evidence="1 2">
    <name type="scientific">Funneliformis mosseae</name>
    <name type="common">Endomycorrhizal fungus</name>
    <name type="synonym">Glomus mosseae</name>
    <dbReference type="NCBI Taxonomy" id="27381"/>
    <lineage>
        <taxon>Eukaryota</taxon>
        <taxon>Fungi</taxon>
        <taxon>Fungi incertae sedis</taxon>
        <taxon>Mucoromycota</taxon>
        <taxon>Glomeromycotina</taxon>
        <taxon>Glomeromycetes</taxon>
        <taxon>Glomerales</taxon>
        <taxon>Glomeraceae</taxon>
        <taxon>Funneliformis</taxon>
    </lineage>
</organism>
<dbReference type="EMBL" id="CAJVPP010000785">
    <property type="protein sequence ID" value="CAG8511861.1"/>
    <property type="molecule type" value="Genomic_DNA"/>
</dbReference>
<evidence type="ECO:0000313" key="1">
    <source>
        <dbReference type="EMBL" id="CAG8511861.1"/>
    </source>
</evidence>
<accession>A0A9N8ZZM0</accession>
<sequence>MVQKKEIKPEQNIYSPYYYPNFSRYNYPAKIGGDEEQYNEPQFSFPHWDDEVQAYKPLRRRRASSPLTCTTEDIEYFNNKATLANDTKAAAPSDIEDDESEIVCEDIQKDIDLARRDQKTDYDQFRKTYATFHDDIRALQREIEAIEAVCMKNGLDLKSDGQTINDDGSEICYNPTESDTCNFTGSLMTTTTYEIQGCGRLYSATAAAAAARGTIPRKRSSPSILYKDKVAKQQEEQQNRENLSGNFNDNNRRCLGIEDGWTQEKVHQNEWIRC</sequence>
<evidence type="ECO:0000313" key="2">
    <source>
        <dbReference type="Proteomes" id="UP000789375"/>
    </source>
</evidence>
<reference evidence="1" key="1">
    <citation type="submission" date="2021-06" db="EMBL/GenBank/DDBJ databases">
        <authorList>
            <person name="Kallberg Y."/>
            <person name="Tangrot J."/>
            <person name="Rosling A."/>
        </authorList>
    </citation>
    <scope>NUCLEOTIDE SEQUENCE</scope>
    <source>
        <strain evidence="1">87-6 pot B 2015</strain>
    </source>
</reference>
<name>A0A9N8ZZM0_FUNMO</name>
<proteinExistence type="predicted"/>
<protein>
    <submittedName>
        <fullName evidence="1">3262_t:CDS:1</fullName>
    </submittedName>
</protein>
<dbReference type="Proteomes" id="UP000789375">
    <property type="component" value="Unassembled WGS sequence"/>
</dbReference>
<gene>
    <name evidence="1" type="ORF">FMOSSE_LOCUS4579</name>
</gene>